<evidence type="ECO:0000313" key="3">
    <source>
        <dbReference type="Proteomes" id="UP000692954"/>
    </source>
</evidence>
<gene>
    <name evidence="2" type="ORF">PSON_ATCC_30995.1.T0430206</name>
</gene>
<feature type="coiled-coil region" evidence="1">
    <location>
        <begin position="250"/>
        <end position="277"/>
    </location>
</feature>
<evidence type="ECO:0000256" key="1">
    <source>
        <dbReference type="SAM" id="Coils"/>
    </source>
</evidence>
<dbReference type="Proteomes" id="UP000692954">
    <property type="component" value="Unassembled WGS sequence"/>
</dbReference>
<name>A0A8S1MRY6_9CILI</name>
<evidence type="ECO:0000313" key="2">
    <source>
        <dbReference type="EMBL" id="CAD8082469.1"/>
    </source>
</evidence>
<reference evidence="2" key="1">
    <citation type="submission" date="2021-01" db="EMBL/GenBank/DDBJ databases">
        <authorList>
            <consortium name="Genoscope - CEA"/>
            <person name="William W."/>
        </authorList>
    </citation>
    <scope>NUCLEOTIDE SEQUENCE</scope>
</reference>
<dbReference type="AlphaFoldDB" id="A0A8S1MRY6"/>
<proteinExistence type="predicted"/>
<keyword evidence="3" id="KW-1185">Reference proteome</keyword>
<dbReference type="EMBL" id="CAJJDN010000043">
    <property type="protein sequence ID" value="CAD8082469.1"/>
    <property type="molecule type" value="Genomic_DNA"/>
</dbReference>
<protein>
    <submittedName>
        <fullName evidence="2">Uncharacterized protein</fullName>
    </submittedName>
</protein>
<sequence length="515" mass="61197">MFNKKFKKQVTISFNEQEAQEQLSNNSIASKGVQTKKNKNCLNYDDEENNDQIKKYVKIDNKPVVEAQKEVIQIENYEYIKELEEENRMNNYLAKKSLENVEEINIIDLENDGLYEDDEQIKRNKNHQDVIIIDETDNNLITDMDNKRMSMIGIAKQQKLFYEHNSDDEEFNRFEKSIIKSNKVSYDYANNGYKSFNFNDSQQMHYCSFMENFSQINLESIIGNLQSLISQETFKRDRLQKEVERSTSAIHSSEMLIKTWQEQNQELQKQLRDFELVNEYFQCFNDMAKQKMPTLLKLYDEFDEMRDEYYNLIEARIEEQQLIFSELFLGLPNEIIINYAKDICIHMDDVDEEYADLEKICENYFNVMFVVPNAKVLQPIFDFHVLVRFIELYCENIDDCESDLFEGLITDQSLLCQLIMECRFIKGLLTLNPIQTKFVQQFFRSILKHTYQFLKQQNSDEAQKSLNFIKSLLDSVLKSIYKKPCIYGPQIVQNLSLMKDILPKDSLEKLIKNFQ</sequence>
<keyword evidence="1" id="KW-0175">Coiled coil</keyword>
<organism evidence="2 3">
    <name type="scientific">Paramecium sonneborni</name>
    <dbReference type="NCBI Taxonomy" id="65129"/>
    <lineage>
        <taxon>Eukaryota</taxon>
        <taxon>Sar</taxon>
        <taxon>Alveolata</taxon>
        <taxon>Ciliophora</taxon>
        <taxon>Intramacronucleata</taxon>
        <taxon>Oligohymenophorea</taxon>
        <taxon>Peniculida</taxon>
        <taxon>Parameciidae</taxon>
        <taxon>Paramecium</taxon>
    </lineage>
</organism>
<comment type="caution">
    <text evidence="2">The sequence shown here is derived from an EMBL/GenBank/DDBJ whole genome shotgun (WGS) entry which is preliminary data.</text>
</comment>
<accession>A0A8S1MRY6</accession>
<dbReference type="OrthoDB" id="292624at2759"/>